<dbReference type="InterPro" id="IPR046819">
    <property type="entry name" value="MmeI_hel"/>
</dbReference>
<dbReference type="GO" id="GO:0009007">
    <property type="term" value="F:site-specific DNA-methyltransferase (adenine-specific) activity"/>
    <property type="evidence" value="ECO:0007669"/>
    <property type="project" value="UniProtKB-EC"/>
</dbReference>
<dbReference type="Pfam" id="PF20473">
    <property type="entry name" value="MmeI_Mtase"/>
    <property type="match status" value="1"/>
</dbReference>
<accession>A0A6A8UH34</accession>
<dbReference type="EMBL" id="WMYO01000009">
    <property type="protein sequence ID" value="MTR28438.1"/>
    <property type="molecule type" value="Genomic_DNA"/>
</dbReference>
<evidence type="ECO:0000313" key="11">
    <source>
        <dbReference type="Proteomes" id="UP000439678"/>
    </source>
</evidence>
<evidence type="ECO:0000259" key="8">
    <source>
        <dbReference type="Pfam" id="PF20467"/>
    </source>
</evidence>
<dbReference type="SUPFAM" id="SSF53335">
    <property type="entry name" value="S-adenosyl-L-methionine-dependent methyltransferases"/>
    <property type="match status" value="1"/>
</dbReference>
<evidence type="ECO:0000259" key="5">
    <source>
        <dbReference type="Pfam" id="PF20464"/>
    </source>
</evidence>
<evidence type="ECO:0000256" key="2">
    <source>
        <dbReference type="ARBA" id="ARBA00022603"/>
    </source>
</evidence>
<dbReference type="EC" id="2.1.1.72" evidence="1"/>
<dbReference type="InterPro" id="IPR046820">
    <property type="entry name" value="MmeI_TRD"/>
</dbReference>
<keyword evidence="2 10" id="KW-0489">Methyltransferase</keyword>
<dbReference type="InterPro" id="IPR046818">
    <property type="entry name" value="MmeI_C"/>
</dbReference>
<dbReference type="GO" id="GO:0003676">
    <property type="term" value="F:nucleic acid binding"/>
    <property type="evidence" value="ECO:0007669"/>
    <property type="project" value="InterPro"/>
</dbReference>
<dbReference type="GO" id="GO:0032259">
    <property type="term" value="P:methylation"/>
    <property type="evidence" value="ECO:0007669"/>
    <property type="project" value="UniProtKB-KW"/>
</dbReference>
<protein>
    <recommendedName>
        <fullName evidence="1">site-specific DNA-methyltransferase (adenine-specific)</fullName>
        <ecNumber evidence="1">2.1.1.72</ecNumber>
    </recommendedName>
</protein>
<dbReference type="AlphaFoldDB" id="A0A6A8UH34"/>
<dbReference type="PANTHER" id="PTHR33841">
    <property type="entry name" value="DNA METHYLTRANSFERASE YEEA-RELATED"/>
    <property type="match status" value="1"/>
</dbReference>
<dbReference type="Pfam" id="PF20464">
    <property type="entry name" value="MmeI_N"/>
    <property type="match status" value="1"/>
</dbReference>
<dbReference type="Proteomes" id="UP000439678">
    <property type="component" value="Unassembled WGS sequence"/>
</dbReference>
<feature type="domain" description="MmeI-like C-terminal" evidence="8">
    <location>
        <begin position="846"/>
        <end position="931"/>
    </location>
</feature>
<sequence length="934" mass="107048">MNTREQKNQAKAFIKRWENRGSERQDSQSFWLDLLQSVYGIENPTEYITFEDKVMLDHTSFIDGFIDKTKVLIEQKGSNKDLNKAIRQSDGTYLTPFQQAKRYSANTPYSRRPRWIITCNFKEFYIYDMEQPNGEPKVVQLADLDKEAYRLEFLVDKTNEHLEREMKVSMEAGEIVGEIYDGLLKQYVNPDNPDSLHAINQLVVRLVFCLYAEDAGIFGHKMMFHDYLARFGSRDFRRGLMDLFSVLDTPIDTRDPYLDSELNAFPYVNGGMFAENNLEIPNFTDELRELILEHASSGFDWSEISPTIFGAVFESTLNPETRRSGGMHYTSIENIHKVINPLFLDELKEELNEIRQFKQPKTVEQKAKQFQSKLASLLFFDPACGSGNFLTETYISLRRLENEAIKLYMGDTVALDLGQDLVKVKLKQFYGIEINDFAVSVAKTALWIAESQMLEETKDIVFANIDFLPLKSYTNIVEGNALEIDWESVVPKGKLNYIIGNPPFLGYSLQSPKQKSDLLSIYVDENGKPYKTAGKIDFVSAWYFKASQLMHGTSIRTALVSTNSITQGEQVASVWKPLYERFGIHIDFAYRTFKWNSEAKNKAAVHCVIIGFSVSDNSKNKVIYDNETKIIAQQINPYLIDGDIIFIDSRSKSICKVLPMVYGSKPTDGGYLFLNSKEKDEIVSKYPVTESMIRRVYGASEFINNKTRYCLWLIGHSPKTLRSIPPILNRIQSVKEFRQSSPKKQTRESAERATEFQEIRHNDNDYLLIPSVSSENRRYIPIGFMSGCAISTNANLVIPDATLYDFGILISNVHMAWMRTVAGRLKSDYRYSAKIVYNNFPWPEVTDAQKEKISKTAQGILDARALYPDSSLADLYDELTMPKELRRAHQANDKAVMEAYGLTKIVDGKKTWLTESETVARLFELYEQLTNSKS</sequence>
<evidence type="ECO:0000313" key="10">
    <source>
        <dbReference type="EMBL" id="MTR28438.1"/>
    </source>
</evidence>
<proteinExistence type="predicted"/>
<dbReference type="RefSeq" id="WP_155124474.1">
    <property type="nucleotide sequence ID" value="NZ_WMYN01000008.1"/>
</dbReference>
<dbReference type="InterPro" id="IPR029063">
    <property type="entry name" value="SAM-dependent_MTases_sf"/>
</dbReference>
<feature type="domain" description="MmeI-like N-terminal" evidence="5">
    <location>
        <begin position="10"/>
        <end position="186"/>
    </location>
</feature>
<dbReference type="InterPro" id="IPR002052">
    <property type="entry name" value="DNA_methylase_N6_adenine_CS"/>
</dbReference>
<evidence type="ECO:0000256" key="1">
    <source>
        <dbReference type="ARBA" id="ARBA00011900"/>
    </source>
</evidence>
<comment type="catalytic activity">
    <reaction evidence="4">
        <text>a 2'-deoxyadenosine in DNA + S-adenosyl-L-methionine = an N(6)-methyl-2'-deoxyadenosine in DNA + S-adenosyl-L-homocysteine + H(+)</text>
        <dbReference type="Rhea" id="RHEA:15197"/>
        <dbReference type="Rhea" id="RHEA-COMP:12418"/>
        <dbReference type="Rhea" id="RHEA-COMP:12419"/>
        <dbReference type="ChEBI" id="CHEBI:15378"/>
        <dbReference type="ChEBI" id="CHEBI:57856"/>
        <dbReference type="ChEBI" id="CHEBI:59789"/>
        <dbReference type="ChEBI" id="CHEBI:90615"/>
        <dbReference type="ChEBI" id="CHEBI:90616"/>
        <dbReference type="EC" id="2.1.1.72"/>
    </reaction>
</comment>
<evidence type="ECO:0000259" key="7">
    <source>
        <dbReference type="Pfam" id="PF20466"/>
    </source>
</evidence>
<evidence type="ECO:0000256" key="4">
    <source>
        <dbReference type="ARBA" id="ARBA00047942"/>
    </source>
</evidence>
<dbReference type="Pfam" id="PF20466">
    <property type="entry name" value="MmeI_TRD"/>
    <property type="match status" value="1"/>
</dbReference>
<reference evidence="10 11" key="1">
    <citation type="journal article" date="2019" name="Nat. Med.">
        <title>A library of human gut bacterial isolates paired with longitudinal multiomics data enables mechanistic microbiome research.</title>
        <authorList>
            <person name="Poyet M."/>
            <person name="Groussin M."/>
            <person name="Gibbons S.M."/>
            <person name="Avila-Pacheco J."/>
            <person name="Jiang X."/>
            <person name="Kearney S.M."/>
            <person name="Perrotta A.R."/>
            <person name="Berdy B."/>
            <person name="Zhao S."/>
            <person name="Lieberman T.D."/>
            <person name="Swanson P.K."/>
            <person name="Smith M."/>
            <person name="Roesemann S."/>
            <person name="Alexander J.E."/>
            <person name="Rich S.A."/>
            <person name="Livny J."/>
            <person name="Vlamakis H."/>
            <person name="Clish C."/>
            <person name="Bullock K."/>
            <person name="Deik A."/>
            <person name="Scott J."/>
            <person name="Pierce K.A."/>
            <person name="Xavier R.J."/>
            <person name="Alm E.J."/>
        </authorList>
    </citation>
    <scope>NUCLEOTIDE SEQUENCE [LARGE SCALE GENOMIC DNA]</scope>
    <source>
        <strain evidence="10 11">BIOML-A4</strain>
    </source>
</reference>
<evidence type="ECO:0000259" key="9">
    <source>
        <dbReference type="Pfam" id="PF20473"/>
    </source>
</evidence>
<feature type="domain" description="MmeI-like target recognition" evidence="7">
    <location>
        <begin position="642"/>
        <end position="844"/>
    </location>
</feature>
<feature type="domain" description="MmeI-like DNA-methyltransferase" evidence="9">
    <location>
        <begin position="362"/>
        <end position="624"/>
    </location>
</feature>
<evidence type="ECO:0000259" key="6">
    <source>
        <dbReference type="Pfam" id="PF20465"/>
    </source>
</evidence>
<gene>
    <name evidence="10" type="ORF">GMC65_08795</name>
</gene>
<comment type="caution">
    <text evidence="10">The sequence shown here is derived from an EMBL/GenBank/DDBJ whole genome shotgun (WGS) entry which is preliminary data.</text>
</comment>
<dbReference type="Gene3D" id="3.40.50.150">
    <property type="entry name" value="Vaccinia Virus protein VP39"/>
    <property type="match status" value="1"/>
</dbReference>
<dbReference type="Pfam" id="PF20465">
    <property type="entry name" value="MmeI_hel"/>
    <property type="match status" value="1"/>
</dbReference>
<dbReference type="InterPro" id="IPR050953">
    <property type="entry name" value="N4_N6_ade-DNA_methylase"/>
</dbReference>
<evidence type="ECO:0000256" key="3">
    <source>
        <dbReference type="ARBA" id="ARBA00022679"/>
    </source>
</evidence>
<dbReference type="PANTHER" id="PTHR33841:SF1">
    <property type="entry name" value="DNA METHYLTRANSFERASE A"/>
    <property type="match status" value="1"/>
</dbReference>
<dbReference type="PROSITE" id="PS00092">
    <property type="entry name" value="N6_MTASE"/>
    <property type="match status" value="1"/>
</dbReference>
<keyword evidence="3" id="KW-0808">Transferase</keyword>
<organism evidence="10 11">
    <name type="scientific">Streptococcus salivarius</name>
    <dbReference type="NCBI Taxonomy" id="1304"/>
    <lineage>
        <taxon>Bacteria</taxon>
        <taxon>Bacillati</taxon>
        <taxon>Bacillota</taxon>
        <taxon>Bacilli</taxon>
        <taxon>Lactobacillales</taxon>
        <taxon>Streptococcaceae</taxon>
        <taxon>Streptococcus</taxon>
    </lineage>
</organism>
<dbReference type="InterPro" id="IPR046817">
    <property type="entry name" value="MmeI_N"/>
</dbReference>
<dbReference type="Pfam" id="PF20467">
    <property type="entry name" value="MmeI_C"/>
    <property type="match status" value="1"/>
</dbReference>
<name>A0A6A8UH34_STRSL</name>
<dbReference type="InterPro" id="IPR046816">
    <property type="entry name" value="MmeI_Mtase"/>
</dbReference>
<feature type="domain" description="MmeI-like helicase spacer" evidence="6">
    <location>
        <begin position="197"/>
        <end position="273"/>
    </location>
</feature>
<dbReference type="PRINTS" id="PR00507">
    <property type="entry name" value="N12N6MTFRASE"/>
</dbReference>